<comment type="function">
    <text evidence="2">DNA polymerase III is a complex, multichain enzyme responsible for most of the replicative synthesis in bacteria. The epsilon subunit contain the editing function and is a proofreading 3'-5' exonuclease.</text>
</comment>
<dbReference type="GO" id="GO:0008408">
    <property type="term" value="F:3'-5' exonuclease activity"/>
    <property type="evidence" value="ECO:0007669"/>
    <property type="project" value="TreeGrafter"/>
</dbReference>
<evidence type="ECO:0000256" key="1">
    <source>
        <dbReference type="ARBA" id="ARBA00012417"/>
    </source>
</evidence>
<dbReference type="PANTHER" id="PTHR30231">
    <property type="entry name" value="DNA POLYMERASE III SUBUNIT EPSILON"/>
    <property type="match status" value="1"/>
</dbReference>
<dbReference type="Proteomes" id="UP000217211">
    <property type="component" value="Chromosome"/>
</dbReference>
<dbReference type="NCBIfam" id="TIGR00573">
    <property type="entry name" value="dnaq"/>
    <property type="match status" value="1"/>
</dbReference>
<reference evidence="7 8" key="1">
    <citation type="submission" date="2017-08" db="EMBL/GenBank/DDBJ databases">
        <title>Multipartite genome sequences of Sinorhizobium species nodulating soybeans.</title>
        <authorList>
            <person name="Tian C.F."/>
        </authorList>
    </citation>
    <scope>NUCLEOTIDE SEQUENCE [LARGE SCALE GENOMIC DNA]</scope>
    <source>
        <strain evidence="7 8">CCBAU 05684</strain>
    </source>
</reference>
<comment type="catalytic activity">
    <reaction evidence="4">
        <text>DNA(n) + a 2'-deoxyribonucleoside 5'-triphosphate = DNA(n+1) + diphosphate</text>
        <dbReference type="Rhea" id="RHEA:22508"/>
        <dbReference type="Rhea" id="RHEA-COMP:17339"/>
        <dbReference type="Rhea" id="RHEA-COMP:17340"/>
        <dbReference type="ChEBI" id="CHEBI:33019"/>
        <dbReference type="ChEBI" id="CHEBI:61560"/>
        <dbReference type="ChEBI" id="CHEBI:173112"/>
        <dbReference type="EC" id="2.7.7.7"/>
    </reaction>
</comment>
<evidence type="ECO:0000256" key="3">
    <source>
        <dbReference type="ARBA" id="ARBA00026073"/>
    </source>
</evidence>
<evidence type="ECO:0000256" key="4">
    <source>
        <dbReference type="ARBA" id="ARBA00049244"/>
    </source>
</evidence>
<keyword evidence="5" id="KW-0812">Transmembrane</keyword>
<organism evidence="7 8">
    <name type="scientific">Sinorhizobium sojae CCBAU 05684</name>
    <dbReference type="NCBI Taxonomy" id="716928"/>
    <lineage>
        <taxon>Bacteria</taxon>
        <taxon>Pseudomonadati</taxon>
        <taxon>Pseudomonadota</taxon>
        <taxon>Alphaproteobacteria</taxon>
        <taxon>Hyphomicrobiales</taxon>
        <taxon>Rhizobiaceae</taxon>
        <taxon>Sinorhizobium/Ensifer group</taxon>
        <taxon>Sinorhizobium</taxon>
    </lineage>
</organism>
<dbReference type="STRING" id="716928.GCA_000261485_01492"/>
<dbReference type="Pfam" id="PF00929">
    <property type="entry name" value="RNase_T"/>
    <property type="match status" value="1"/>
</dbReference>
<sequence length="715" mass="78407">MVMRLGLRSRILLFFVAIAAGAIGALGLGLWGAYRRESSPEILDVLLQVAAVGSVGIFMVVAGIWLLFDRHVARPIEAMASTMRARAHAQVEQGIDSHGARYLGDLAAAASVTTAALSETRNALAETVARETARLSSDNQKLEQLLADVAPAVLLCTGRHHLAFYNTSAQEMLATAETPVCLGRSLFDYLSDGALRSAYQRLVDMNTPDAVLEFVCTASRRRRLAGRMRLTGGTPHDAGAYVLTLRDVTEELAACARRDVLLSDVFSTIRPAIEMLKERADRLDVASGAATGALLAHDIMGLDLAVQALESRFENCQSDGWPMAWMDASELAHQVQRELSASGIAVEIDTDLLTARCNMPDIVSLFAHLARQIAQDRAVREFVFSVRELQAEGIVNLEWCGTAISDNLLQQWLHKPADDQSPTADAILRAHRTTMLSASFTEGRASLMMRLQHVKKLQPVPARLSRSVTYDFELLSLPRYDRIAEARLDDLAYVVFDTETTGLLPEQGDEIVQIAAVRIVNGKRVEGETFETLVNPGRRIPAASSAVHRITDAMVEDAPGVAEVVRRFHRFCDGAVLVAHNAPFDMEFLYRRENELRISFTNPILDTVLLSAVVFGRQHAHTLDALCQRLGVSLTEAVRHTAMGDAVATADAFLRLQAIIAGRGLERLGDLLAEVYRHRKLVPERPREVTRAMKLGLAPHSTQLPFNATRHARGA</sequence>
<dbReference type="eggNOG" id="COG5002">
    <property type="taxonomic scope" value="Bacteria"/>
</dbReference>
<dbReference type="EC" id="2.7.7.7" evidence="1"/>
<feature type="transmembrane region" description="Helical" evidence="5">
    <location>
        <begin position="46"/>
        <end position="68"/>
    </location>
</feature>
<dbReference type="KEGG" id="esj:SJ05684_c34590"/>
<dbReference type="EMBL" id="CP023067">
    <property type="protein sequence ID" value="ASY64875.1"/>
    <property type="molecule type" value="Genomic_DNA"/>
</dbReference>
<feature type="domain" description="Exonuclease" evidence="6">
    <location>
        <begin position="492"/>
        <end position="662"/>
    </location>
</feature>
<proteinExistence type="predicted"/>
<evidence type="ECO:0000259" key="6">
    <source>
        <dbReference type="SMART" id="SM00479"/>
    </source>
</evidence>
<dbReference type="SUPFAM" id="SSF53098">
    <property type="entry name" value="Ribonuclease H-like"/>
    <property type="match status" value="1"/>
</dbReference>
<gene>
    <name evidence="7" type="ORF">SJ05684_c34590</name>
</gene>
<dbReference type="GO" id="GO:0003677">
    <property type="term" value="F:DNA binding"/>
    <property type="evidence" value="ECO:0007669"/>
    <property type="project" value="InterPro"/>
</dbReference>
<dbReference type="GO" id="GO:0005829">
    <property type="term" value="C:cytosol"/>
    <property type="evidence" value="ECO:0007669"/>
    <property type="project" value="TreeGrafter"/>
</dbReference>
<keyword evidence="5" id="KW-0472">Membrane</keyword>
<dbReference type="eggNOG" id="COG2176">
    <property type="taxonomic scope" value="Bacteria"/>
</dbReference>
<dbReference type="GO" id="GO:0045004">
    <property type="term" value="P:DNA replication proofreading"/>
    <property type="evidence" value="ECO:0007669"/>
    <property type="project" value="TreeGrafter"/>
</dbReference>
<dbReference type="InterPro" id="IPR006054">
    <property type="entry name" value="DnaQ"/>
</dbReference>
<dbReference type="FunFam" id="3.30.420.10:FF:000045">
    <property type="entry name" value="3'-5' exonuclease DinG"/>
    <property type="match status" value="1"/>
</dbReference>
<name>A0A249PGI5_9HYPH</name>
<protein>
    <recommendedName>
        <fullName evidence="1">DNA-directed DNA polymerase</fullName>
        <ecNumber evidence="1">2.7.7.7</ecNumber>
    </recommendedName>
</protein>
<dbReference type="InterPro" id="IPR013520">
    <property type="entry name" value="Ribonucl_H"/>
</dbReference>
<dbReference type="SMART" id="SM00479">
    <property type="entry name" value="EXOIII"/>
    <property type="match status" value="1"/>
</dbReference>
<comment type="subunit">
    <text evidence="3">DNA polymerase III contains a core (composed of alpha, epsilon and theta chains) that associates with a tau subunit. This core dimerizes to form the POLIII' complex. PolIII' associates with the gamma complex (composed of gamma, delta, delta', psi and chi chains) and with the beta chain to form the complete DNA polymerase III complex.</text>
</comment>
<dbReference type="AlphaFoldDB" id="A0A249PGI5"/>
<evidence type="ECO:0000256" key="2">
    <source>
        <dbReference type="ARBA" id="ARBA00025483"/>
    </source>
</evidence>
<dbReference type="Gene3D" id="3.30.420.10">
    <property type="entry name" value="Ribonuclease H-like superfamily/Ribonuclease H"/>
    <property type="match status" value="1"/>
</dbReference>
<feature type="transmembrane region" description="Helical" evidence="5">
    <location>
        <begin position="12"/>
        <end position="34"/>
    </location>
</feature>
<evidence type="ECO:0000313" key="7">
    <source>
        <dbReference type="EMBL" id="ASY64875.1"/>
    </source>
</evidence>
<dbReference type="GO" id="GO:0003887">
    <property type="term" value="F:DNA-directed DNA polymerase activity"/>
    <property type="evidence" value="ECO:0007669"/>
    <property type="project" value="UniProtKB-EC"/>
</dbReference>
<evidence type="ECO:0000256" key="5">
    <source>
        <dbReference type="SAM" id="Phobius"/>
    </source>
</evidence>
<accession>A0A249PGI5</accession>
<dbReference type="CDD" id="cd06127">
    <property type="entry name" value="DEDDh"/>
    <property type="match status" value="1"/>
</dbReference>
<keyword evidence="8" id="KW-1185">Reference proteome</keyword>
<keyword evidence="5" id="KW-1133">Transmembrane helix</keyword>
<dbReference type="InterPro" id="IPR036397">
    <property type="entry name" value="RNaseH_sf"/>
</dbReference>
<evidence type="ECO:0000313" key="8">
    <source>
        <dbReference type="Proteomes" id="UP000217211"/>
    </source>
</evidence>
<dbReference type="PANTHER" id="PTHR30231:SF41">
    <property type="entry name" value="DNA POLYMERASE III SUBUNIT EPSILON"/>
    <property type="match status" value="1"/>
</dbReference>
<dbReference type="InterPro" id="IPR012337">
    <property type="entry name" value="RNaseH-like_sf"/>
</dbReference>